<proteinExistence type="inferred from homology"/>
<evidence type="ECO:0000256" key="9">
    <source>
        <dbReference type="ARBA" id="ARBA00023235"/>
    </source>
</evidence>
<feature type="binding site" evidence="11">
    <location>
        <position position="192"/>
    </location>
    <ligand>
        <name>alpha-D-mannose 1-phosphate</name>
        <dbReference type="ChEBI" id="CHEBI:58409"/>
    </ligand>
</feature>
<dbReference type="Proteomes" id="UP000176897">
    <property type="component" value="Unassembled WGS sequence"/>
</dbReference>
<evidence type="ECO:0000256" key="5">
    <source>
        <dbReference type="ARBA" id="ARBA00012730"/>
    </source>
</evidence>
<feature type="binding site" evidence="12">
    <location>
        <position position="223"/>
    </location>
    <ligand>
        <name>Mg(2+)</name>
        <dbReference type="ChEBI" id="CHEBI:18420"/>
        <label>1</label>
    </ligand>
</feature>
<keyword evidence="8 12" id="KW-0460">Magnesium</keyword>
<dbReference type="GO" id="GO:0046872">
    <property type="term" value="F:metal ion binding"/>
    <property type="evidence" value="ECO:0007669"/>
    <property type="project" value="UniProtKB-KW"/>
</dbReference>
<feature type="binding site" evidence="12">
    <location>
        <position position="14"/>
    </location>
    <ligand>
        <name>Mg(2+)</name>
        <dbReference type="ChEBI" id="CHEBI:18420"/>
        <label>1</label>
    </ligand>
</feature>
<feature type="active site" description="Nucleophile" evidence="10">
    <location>
        <position position="12"/>
    </location>
</feature>
<comment type="similarity">
    <text evidence="3">Belongs to the eukaryotic PMM family.</text>
</comment>
<accession>A0A1F7UR14</accession>
<evidence type="ECO:0000256" key="7">
    <source>
        <dbReference type="ARBA" id="ARBA00022723"/>
    </source>
</evidence>
<feature type="binding site" evidence="12">
    <location>
        <position position="12"/>
    </location>
    <ligand>
        <name>Mg(2+)</name>
        <dbReference type="ChEBI" id="CHEBI:18420"/>
        <label>1</label>
    </ligand>
</feature>
<evidence type="ECO:0000256" key="4">
    <source>
        <dbReference type="ARBA" id="ARBA00011738"/>
    </source>
</evidence>
<comment type="pathway">
    <text evidence="2">Nucleotide-sugar biosynthesis; GDP-alpha-D-mannose biosynthesis; alpha-D-mannose 1-phosphate from D-fructose 6-phosphate: step 2/2.</text>
</comment>
<sequence length="261" mass="29307">MDITQKKIVIFDLDGTLTETKSPMDGEMTGLFRQLLEKKRVAVISGGGFGQFKKQLLAALQCSPESCANLFLFPTSATRFYKYQGDDLVEVYADLMTVEERRKIKEAFERAFEDIGYQHPEKVYGEIVEDRGTQVTFSALGQDIADVLGEEGVRQKKEFRVKHEQKLKELTAAVASRLPEFEVRLAGHTSIDVTRKGIDKAYGIHQIEKLLGISRAQMLFVGDALYEGGNDYATKRTGVECIAVTGPEETKQLIRSWLNVL</sequence>
<dbReference type="PANTHER" id="PTHR10466:SF0">
    <property type="entry name" value="PHOSPHOMANNOMUTASE"/>
    <property type="match status" value="1"/>
</dbReference>
<dbReference type="Gene3D" id="3.40.50.1000">
    <property type="entry name" value="HAD superfamily/HAD-like"/>
    <property type="match status" value="1"/>
</dbReference>
<keyword evidence="6" id="KW-0963">Cytoplasm</keyword>
<dbReference type="PANTHER" id="PTHR10466">
    <property type="entry name" value="PHOSPHOMANNOMUTASE"/>
    <property type="match status" value="1"/>
</dbReference>
<dbReference type="InterPro" id="IPR023214">
    <property type="entry name" value="HAD_sf"/>
</dbReference>
<organism evidence="13 14">
    <name type="scientific">Candidatus Uhrbacteria bacterium RIFCSPLOWO2_01_FULL_47_24</name>
    <dbReference type="NCBI Taxonomy" id="1802401"/>
    <lineage>
        <taxon>Bacteria</taxon>
        <taxon>Candidatus Uhriibacteriota</taxon>
    </lineage>
</organism>
<feature type="active site" description="Proton donor/acceptor" evidence="10">
    <location>
        <position position="14"/>
    </location>
</feature>
<dbReference type="SUPFAM" id="SSF56784">
    <property type="entry name" value="HAD-like"/>
    <property type="match status" value="1"/>
</dbReference>
<feature type="binding site" evidence="11">
    <location>
        <position position="190"/>
    </location>
    <ligand>
        <name>alpha-D-mannose 1-phosphate</name>
        <dbReference type="ChEBI" id="CHEBI:58409"/>
    </ligand>
</feature>
<evidence type="ECO:0000256" key="8">
    <source>
        <dbReference type="ARBA" id="ARBA00022842"/>
    </source>
</evidence>
<evidence type="ECO:0000256" key="10">
    <source>
        <dbReference type="PIRSR" id="PIRSR605002-1"/>
    </source>
</evidence>
<dbReference type="GO" id="GO:0016791">
    <property type="term" value="F:phosphatase activity"/>
    <property type="evidence" value="ECO:0007669"/>
    <property type="project" value="UniProtKB-ARBA"/>
</dbReference>
<protein>
    <recommendedName>
        <fullName evidence="5">phosphomannomutase</fullName>
        <ecNumber evidence="5">5.4.2.8</ecNumber>
    </recommendedName>
</protein>
<keyword evidence="7 12" id="KW-0479">Metal-binding</keyword>
<dbReference type="GO" id="GO:0004615">
    <property type="term" value="F:phosphomannomutase activity"/>
    <property type="evidence" value="ECO:0007669"/>
    <property type="project" value="UniProtKB-EC"/>
</dbReference>
<name>A0A1F7UR14_9BACT</name>
<reference evidence="13 14" key="1">
    <citation type="journal article" date="2016" name="Nat. Commun.">
        <title>Thousands of microbial genomes shed light on interconnected biogeochemical processes in an aquifer system.</title>
        <authorList>
            <person name="Anantharaman K."/>
            <person name="Brown C.T."/>
            <person name="Hug L.A."/>
            <person name="Sharon I."/>
            <person name="Castelle C.J."/>
            <person name="Probst A.J."/>
            <person name="Thomas B.C."/>
            <person name="Singh A."/>
            <person name="Wilkins M.J."/>
            <person name="Karaoz U."/>
            <person name="Brodie E.L."/>
            <person name="Williams K.H."/>
            <person name="Hubbard S.S."/>
            <person name="Banfield J.F."/>
        </authorList>
    </citation>
    <scope>NUCLEOTIDE SEQUENCE [LARGE SCALE GENOMIC DNA]</scope>
</reference>
<evidence type="ECO:0000313" key="13">
    <source>
        <dbReference type="EMBL" id="OGL80138.1"/>
    </source>
</evidence>
<comment type="subcellular location">
    <subcellularLocation>
        <location evidence="1">Cytoplasm</location>
    </subcellularLocation>
</comment>
<dbReference type="UniPathway" id="UPA00126">
    <property type="reaction ID" value="UER00424"/>
</dbReference>
<evidence type="ECO:0000256" key="11">
    <source>
        <dbReference type="PIRSR" id="PIRSR605002-2"/>
    </source>
</evidence>
<evidence type="ECO:0000256" key="2">
    <source>
        <dbReference type="ARBA" id="ARBA00004699"/>
    </source>
</evidence>
<evidence type="ECO:0000256" key="12">
    <source>
        <dbReference type="PIRSR" id="PIRSR605002-3"/>
    </source>
</evidence>
<dbReference type="GO" id="GO:0009298">
    <property type="term" value="P:GDP-mannose biosynthetic process"/>
    <property type="evidence" value="ECO:0007669"/>
    <property type="project" value="UniProtKB-UniPathway"/>
</dbReference>
<dbReference type="InterPro" id="IPR006379">
    <property type="entry name" value="HAD-SF_hydro_IIB"/>
</dbReference>
<evidence type="ECO:0000256" key="3">
    <source>
        <dbReference type="ARBA" id="ARBA00009736"/>
    </source>
</evidence>
<comment type="cofactor">
    <cofactor evidence="12">
        <name>Mg(2+)</name>
        <dbReference type="ChEBI" id="CHEBI:18420"/>
    </cofactor>
</comment>
<keyword evidence="9" id="KW-0413">Isomerase</keyword>
<evidence type="ECO:0000313" key="14">
    <source>
        <dbReference type="Proteomes" id="UP000176897"/>
    </source>
</evidence>
<dbReference type="InterPro" id="IPR005002">
    <property type="entry name" value="PMM"/>
</dbReference>
<dbReference type="GO" id="GO:0005829">
    <property type="term" value="C:cytosol"/>
    <property type="evidence" value="ECO:0007669"/>
    <property type="project" value="TreeGrafter"/>
</dbReference>
<dbReference type="NCBIfam" id="TIGR01484">
    <property type="entry name" value="HAD-SF-IIB"/>
    <property type="match status" value="1"/>
</dbReference>
<dbReference type="AlphaFoldDB" id="A0A1F7UR14"/>
<dbReference type="STRING" id="1802401.A3B21_02055"/>
<evidence type="ECO:0000256" key="1">
    <source>
        <dbReference type="ARBA" id="ARBA00004496"/>
    </source>
</evidence>
<dbReference type="GO" id="GO:0006487">
    <property type="term" value="P:protein N-linked glycosylation"/>
    <property type="evidence" value="ECO:0007669"/>
    <property type="project" value="TreeGrafter"/>
</dbReference>
<comment type="caution">
    <text evidence="13">The sequence shown here is derived from an EMBL/GenBank/DDBJ whole genome shotgun (WGS) entry which is preliminary data.</text>
</comment>
<dbReference type="EC" id="5.4.2.8" evidence="5"/>
<dbReference type="InterPro" id="IPR043169">
    <property type="entry name" value="PMM_cap"/>
</dbReference>
<dbReference type="InterPro" id="IPR036412">
    <property type="entry name" value="HAD-like_sf"/>
</dbReference>
<dbReference type="GO" id="GO:0006013">
    <property type="term" value="P:mannose metabolic process"/>
    <property type="evidence" value="ECO:0007669"/>
    <property type="project" value="TreeGrafter"/>
</dbReference>
<evidence type="ECO:0000256" key="6">
    <source>
        <dbReference type="ARBA" id="ARBA00022490"/>
    </source>
</evidence>
<dbReference type="Gene3D" id="3.30.1240.20">
    <property type="match status" value="1"/>
</dbReference>
<comment type="subunit">
    <text evidence="4">Homodimer.</text>
</comment>
<gene>
    <name evidence="13" type="ORF">A3B21_02055</name>
</gene>
<dbReference type="EMBL" id="MGEJ01000014">
    <property type="protein sequence ID" value="OGL80138.1"/>
    <property type="molecule type" value="Genomic_DNA"/>
</dbReference>
<dbReference type="Pfam" id="PF08282">
    <property type="entry name" value="Hydrolase_3"/>
    <property type="match status" value="1"/>
</dbReference>
<feature type="binding site" evidence="11">
    <location>
        <position position="131"/>
    </location>
    <ligand>
        <name>alpha-D-mannose 1-phosphate</name>
        <dbReference type="ChEBI" id="CHEBI:58409"/>
    </ligand>
</feature>